<proteinExistence type="predicted"/>
<evidence type="ECO:0000313" key="2">
    <source>
        <dbReference type="EMBL" id="MFA0790133.1"/>
    </source>
</evidence>
<gene>
    <name evidence="2" type="ORF">ACCI51_06210</name>
</gene>
<keyword evidence="3" id="KW-1185">Reference proteome</keyword>
<evidence type="ECO:0000259" key="1">
    <source>
        <dbReference type="Pfam" id="PF13271"/>
    </source>
</evidence>
<dbReference type="InterPro" id="IPR025139">
    <property type="entry name" value="DUF4062"/>
</dbReference>
<name>A0ABV4NKX1_9GAMM</name>
<comment type="caution">
    <text evidence="2">The sequence shown here is derived from an EMBL/GenBank/DDBJ whole genome shotgun (WGS) entry which is preliminary data.</text>
</comment>
<feature type="domain" description="DUF4062" evidence="1">
    <location>
        <begin position="5"/>
        <end position="91"/>
    </location>
</feature>
<reference evidence="2 3" key="1">
    <citation type="submission" date="2024-08" db="EMBL/GenBank/DDBJ databases">
        <authorList>
            <person name="Ishaq N."/>
        </authorList>
    </citation>
    <scope>NUCLEOTIDE SEQUENCE [LARGE SCALE GENOMIC DNA]</scope>
    <source>
        <strain evidence="2 3">JCM 30400</strain>
    </source>
</reference>
<protein>
    <submittedName>
        <fullName evidence="2">DUF4062 domain-containing protein</fullName>
    </submittedName>
</protein>
<dbReference type="Pfam" id="PF13271">
    <property type="entry name" value="DUF4062"/>
    <property type="match status" value="1"/>
</dbReference>
<sequence length="350" mass="39708">MAVPRVFISSTCYDLSEVRDRLVSFSESFGFETSLSERGDVFYHPDLHTHESCINEISNCQLFILIIGGRFGGKHKIDPDKSITNAEFIAAKELGIPVFTFVKEGVLSDHNFYQKNKSKDFAEEITYPSIENQDHAKNIFNFIDQVRLSDTNNGFFGFTYAKDIEVYLRKQLAGMFFGFLSERNIGSQLKSTNDAVSNLTVASRKIEELVKTIYRQVDTAHADNVISTIEDISSAKEFFDYISDKIEVDKFIPAFAVESLVSFASGSWVDFILSLESFSYIHDIQDKDGRTTDALGYKPSKRLVADIDGDLTNSELQVISNMEEKFSSYIRLSIEDKREIIMAYVKSLNK</sequence>
<dbReference type="EMBL" id="JBGMEL010000004">
    <property type="protein sequence ID" value="MFA0790133.1"/>
    <property type="molecule type" value="Genomic_DNA"/>
</dbReference>
<organism evidence="2 3">
    <name type="scientific">Microbulbifer echini</name>
    <dbReference type="NCBI Taxonomy" id="1529067"/>
    <lineage>
        <taxon>Bacteria</taxon>
        <taxon>Pseudomonadati</taxon>
        <taxon>Pseudomonadota</taxon>
        <taxon>Gammaproteobacteria</taxon>
        <taxon>Cellvibrionales</taxon>
        <taxon>Microbulbiferaceae</taxon>
        <taxon>Microbulbifer</taxon>
    </lineage>
</organism>
<dbReference type="Proteomes" id="UP001569414">
    <property type="component" value="Unassembled WGS sequence"/>
</dbReference>
<accession>A0ABV4NKX1</accession>
<evidence type="ECO:0000313" key="3">
    <source>
        <dbReference type="Proteomes" id="UP001569414"/>
    </source>
</evidence>
<dbReference type="RefSeq" id="WP_371842974.1">
    <property type="nucleotide sequence ID" value="NZ_JBGMEL010000004.1"/>
</dbReference>